<reference evidence="2 3" key="1">
    <citation type="journal article" date="2018" name="Nat. Ecol. Evol.">
        <title>Pezizomycetes genomes reveal the molecular basis of ectomycorrhizal truffle lifestyle.</title>
        <authorList>
            <person name="Murat C."/>
            <person name="Payen T."/>
            <person name="Noel B."/>
            <person name="Kuo A."/>
            <person name="Morin E."/>
            <person name="Chen J."/>
            <person name="Kohler A."/>
            <person name="Krizsan K."/>
            <person name="Balestrini R."/>
            <person name="Da Silva C."/>
            <person name="Montanini B."/>
            <person name="Hainaut M."/>
            <person name="Levati E."/>
            <person name="Barry K.W."/>
            <person name="Belfiori B."/>
            <person name="Cichocki N."/>
            <person name="Clum A."/>
            <person name="Dockter R.B."/>
            <person name="Fauchery L."/>
            <person name="Guy J."/>
            <person name="Iotti M."/>
            <person name="Le Tacon F."/>
            <person name="Lindquist E.A."/>
            <person name="Lipzen A."/>
            <person name="Malagnac F."/>
            <person name="Mello A."/>
            <person name="Molinier V."/>
            <person name="Miyauchi S."/>
            <person name="Poulain J."/>
            <person name="Riccioni C."/>
            <person name="Rubini A."/>
            <person name="Sitrit Y."/>
            <person name="Splivallo R."/>
            <person name="Traeger S."/>
            <person name="Wang M."/>
            <person name="Zifcakova L."/>
            <person name="Wipf D."/>
            <person name="Zambonelli A."/>
            <person name="Paolocci F."/>
            <person name="Nowrousian M."/>
            <person name="Ottonello S."/>
            <person name="Baldrian P."/>
            <person name="Spatafora J.W."/>
            <person name="Henrissat B."/>
            <person name="Nagy L.G."/>
            <person name="Aury J.M."/>
            <person name="Wincker P."/>
            <person name="Grigoriev I.V."/>
            <person name="Bonfante P."/>
            <person name="Martin F.M."/>
        </authorList>
    </citation>
    <scope>NUCLEOTIDE SEQUENCE [LARGE SCALE GENOMIC DNA]</scope>
    <source>
        <strain evidence="2 3">CCBAS932</strain>
    </source>
</reference>
<protein>
    <submittedName>
        <fullName evidence="2">Uncharacterized protein</fullName>
    </submittedName>
</protein>
<organism evidence="2 3">
    <name type="scientific">Morchella conica CCBAS932</name>
    <dbReference type="NCBI Taxonomy" id="1392247"/>
    <lineage>
        <taxon>Eukaryota</taxon>
        <taxon>Fungi</taxon>
        <taxon>Dikarya</taxon>
        <taxon>Ascomycota</taxon>
        <taxon>Pezizomycotina</taxon>
        <taxon>Pezizomycetes</taxon>
        <taxon>Pezizales</taxon>
        <taxon>Morchellaceae</taxon>
        <taxon>Morchella</taxon>
    </lineage>
</organism>
<feature type="compositionally biased region" description="Basic and acidic residues" evidence="1">
    <location>
        <begin position="108"/>
        <end position="124"/>
    </location>
</feature>
<feature type="compositionally biased region" description="Acidic residues" evidence="1">
    <location>
        <begin position="125"/>
        <end position="142"/>
    </location>
</feature>
<proteinExistence type="predicted"/>
<evidence type="ECO:0000313" key="2">
    <source>
        <dbReference type="EMBL" id="RPB14197.1"/>
    </source>
</evidence>
<evidence type="ECO:0000313" key="3">
    <source>
        <dbReference type="Proteomes" id="UP000277580"/>
    </source>
</evidence>
<dbReference type="InParanoid" id="A0A3N4KUK7"/>
<gene>
    <name evidence="2" type="ORF">P167DRAFT_572732</name>
</gene>
<dbReference type="STRING" id="1392247.A0A3N4KUK7"/>
<keyword evidence="3" id="KW-1185">Reference proteome</keyword>
<accession>A0A3N4KUK7</accession>
<dbReference type="EMBL" id="ML119119">
    <property type="protein sequence ID" value="RPB14197.1"/>
    <property type="molecule type" value="Genomic_DNA"/>
</dbReference>
<dbReference type="Proteomes" id="UP000277580">
    <property type="component" value="Unassembled WGS sequence"/>
</dbReference>
<name>A0A3N4KUK7_9PEZI</name>
<feature type="region of interest" description="Disordered" evidence="1">
    <location>
        <begin position="108"/>
        <end position="142"/>
    </location>
</feature>
<evidence type="ECO:0000256" key="1">
    <source>
        <dbReference type="SAM" id="MobiDB-lite"/>
    </source>
</evidence>
<dbReference type="AlphaFoldDB" id="A0A3N4KUK7"/>
<dbReference type="OrthoDB" id="4106209at2759"/>
<sequence>MQKKPTSIVLYKLLFPSPTSKDPRDFDEFVARCIVPEIRCEIISWYGFVPDEGDLETLYPGWDYTSRPIRMRLGRYAAHRRLFRAFEKADLSEVEIDKVATWFGSKHEKTMHERERGGSAREPSDGGDLESEYEDYSDDYSA</sequence>